<evidence type="ECO:0000313" key="2">
    <source>
        <dbReference type="EMBL" id="MCQ4163560.1"/>
    </source>
</evidence>
<organism evidence="2 3">
    <name type="scientific">Tahibacter harae</name>
    <dbReference type="NCBI Taxonomy" id="2963937"/>
    <lineage>
        <taxon>Bacteria</taxon>
        <taxon>Pseudomonadati</taxon>
        <taxon>Pseudomonadota</taxon>
        <taxon>Gammaproteobacteria</taxon>
        <taxon>Lysobacterales</taxon>
        <taxon>Rhodanobacteraceae</taxon>
        <taxon>Tahibacter</taxon>
    </lineage>
</organism>
<comment type="caution">
    <text evidence="2">The sequence shown here is derived from an EMBL/GenBank/DDBJ whole genome shotgun (WGS) entry which is preliminary data.</text>
</comment>
<feature type="signal peptide" evidence="1">
    <location>
        <begin position="1"/>
        <end position="23"/>
    </location>
</feature>
<protein>
    <recommendedName>
        <fullName evidence="4">DUF3887 domain-containing protein</fullName>
    </recommendedName>
</protein>
<feature type="chain" id="PRO_5047293472" description="DUF3887 domain-containing protein" evidence="1">
    <location>
        <begin position="24"/>
        <end position="290"/>
    </location>
</feature>
<sequence length="290" mass="30988">MKTRLLSLTLLAAALTGPGAVLAAPATAAATVAASQSAPDPAIEIKQLAQLFRAGDVSGLAQALTPRSRWEAARAAFETQRHKPTSAEDRARFAEKMQRLTAPDAVDQIMAKLEPEMAKARPQLPGMLLMGFGALQVAINSPETELTEAQRQSLRSAMPAVQQWAATTDFLSAATARRALTTLTDAVRRTGITDIDQLKALPLEGVLERTGPLLAAAKDAARNYGLDLDAVADSLRVDVLERGQTTARVRTTVTVFGAPVWAEHDLVLVEGHWYGKQVHLELDDVTGLEG</sequence>
<keyword evidence="3" id="KW-1185">Reference proteome</keyword>
<evidence type="ECO:0000256" key="1">
    <source>
        <dbReference type="SAM" id="SignalP"/>
    </source>
</evidence>
<gene>
    <name evidence="2" type="ORF">NM961_02435</name>
</gene>
<proteinExistence type="predicted"/>
<name>A0ABT1QNZ7_9GAMM</name>
<keyword evidence="1" id="KW-0732">Signal</keyword>
<dbReference type="Proteomes" id="UP001165498">
    <property type="component" value="Unassembled WGS sequence"/>
</dbReference>
<dbReference type="EMBL" id="JANFQO010000002">
    <property type="protein sequence ID" value="MCQ4163560.1"/>
    <property type="molecule type" value="Genomic_DNA"/>
</dbReference>
<evidence type="ECO:0000313" key="3">
    <source>
        <dbReference type="Proteomes" id="UP001165498"/>
    </source>
</evidence>
<reference evidence="2" key="1">
    <citation type="submission" date="2022-07" db="EMBL/GenBank/DDBJ databases">
        <title>Tahibacter sp., a new gammaproteobacterium isolated from the silt sample collected at pig farm.</title>
        <authorList>
            <person name="Chen H."/>
        </authorList>
    </citation>
    <scope>NUCLEOTIDE SEQUENCE</scope>
    <source>
        <strain evidence="2">P2K</strain>
    </source>
</reference>
<accession>A0ABT1QNZ7</accession>
<evidence type="ECO:0008006" key="4">
    <source>
        <dbReference type="Google" id="ProtNLM"/>
    </source>
</evidence>
<dbReference type="RefSeq" id="WP_255910886.1">
    <property type="nucleotide sequence ID" value="NZ_JANFQO010000002.1"/>
</dbReference>